<dbReference type="Proteomes" id="UP000077202">
    <property type="component" value="Unassembled WGS sequence"/>
</dbReference>
<dbReference type="EMBL" id="LVLJ01000462">
    <property type="protein sequence ID" value="OAE34029.1"/>
    <property type="molecule type" value="Genomic_DNA"/>
</dbReference>
<gene>
    <name evidence="1" type="ORF">AXG93_4142s1140</name>
</gene>
<organism evidence="1 2">
    <name type="scientific">Marchantia polymorpha subsp. ruderalis</name>
    <dbReference type="NCBI Taxonomy" id="1480154"/>
    <lineage>
        <taxon>Eukaryota</taxon>
        <taxon>Viridiplantae</taxon>
        <taxon>Streptophyta</taxon>
        <taxon>Embryophyta</taxon>
        <taxon>Marchantiophyta</taxon>
        <taxon>Marchantiopsida</taxon>
        <taxon>Marchantiidae</taxon>
        <taxon>Marchantiales</taxon>
        <taxon>Marchantiaceae</taxon>
        <taxon>Marchantia</taxon>
    </lineage>
</organism>
<dbReference type="AlphaFoldDB" id="A0A176WLW6"/>
<proteinExistence type="predicted"/>
<evidence type="ECO:0000313" key="1">
    <source>
        <dbReference type="EMBL" id="OAE34029.1"/>
    </source>
</evidence>
<keyword evidence="2" id="KW-1185">Reference proteome</keyword>
<sequence>MDGGAFRGQLSTNASKFFKDAFVVEDADMQLLLALFRIKWPKALNLEAANGRRSTGLDTVYLRFYGSLNLGMKPNS</sequence>
<name>A0A176WLW6_MARPO</name>
<accession>A0A176WLW6</accession>
<reference evidence="1" key="1">
    <citation type="submission" date="2016-03" db="EMBL/GenBank/DDBJ databases">
        <title>Mechanisms controlling the formation of the plant cell surface in tip-growing cells are functionally conserved among land plants.</title>
        <authorList>
            <person name="Honkanen S."/>
            <person name="Jones V.A."/>
            <person name="Morieri G."/>
            <person name="Champion C."/>
            <person name="Hetherington A.J."/>
            <person name="Kelly S."/>
            <person name="Saint-Marcoux D."/>
            <person name="Proust H."/>
            <person name="Prescott H."/>
            <person name="Dolan L."/>
        </authorList>
    </citation>
    <scope>NUCLEOTIDE SEQUENCE [LARGE SCALE GENOMIC DNA]</scope>
    <source>
        <tissue evidence="1">Whole gametophyte</tissue>
    </source>
</reference>
<protein>
    <submittedName>
        <fullName evidence="1">Uncharacterized protein</fullName>
    </submittedName>
</protein>
<evidence type="ECO:0000313" key="2">
    <source>
        <dbReference type="Proteomes" id="UP000077202"/>
    </source>
</evidence>
<comment type="caution">
    <text evidence="1">The sequence shown here is derived from an EMBL/GenBank/DDBJ whole genome shotgun (WGS) entry which is preliminary data.</text>
</comment>